<organism evidence="2 3">
    <name type="scientific">Laccaria amethystina LaAM-08-1</name>
    <dbReference type="NCBI Taxonomy" id="1095629"/>
    <lineage>
        <taxon>Eukaryota</taxon>
        <taxon>Fungi</taxon>
        <taxon>Dikarya</taxon>
        <taxon>Basidiomycota</taxon>
        <taxon>Agaricomycotina</taxon>
        <taxon>Agaricomycetes</taxon>
        <taxon>Agaricomycetidae</taxon>
        <taxon>Agaricales</taxon>
        <taxon>Agaricineae</taxon>
        <taxon>Hydnangiaceae</taxon>
        <taxon>Laccaria</taxon>
    </lineage>
</organism>
<gene>
    <name evidence="2" type="ORF">K443DRAFT_671881</name>
</gene>
<evidence type="ECO:0000313" key="2">
    <source>
        <dbReference type="EMBL" id="KIK08823.1"/>
    </source>
</evidence>
<dbReference type="EMBL" id="KN838540">
    <property type="protein sequence ID" value="KIK08823.1"/>
    <property type="molecule type" value="Genomic_DNA"/>
</dbReference>
<proteinExistence type="predicted"/>
<evidence type="ECO:0000256" key="1">
    <source>
        <dbReference type="SAM" id="MobiDB-lite"/>
    </source>
</evidence>
<dbReference type="OrthoDB" id="3248548at2759"/>
<name>A0A0C9YL71_9AGAR</name>
<sequence length="322" mass="36431">MARFDSFSLTPVHLPPSFHDTTAAAAWRTQDVYQERPSQERYEARIRAFDTYLIPIVALFQGRIIDQPEHPMASTAYSSGGEVEHSLFMIGGILFFVIEMKLGHEGQDNITQLFLELLSAAEMNKNANFEGLRVHGLLTDLQTFHFYSYDPTRRKFSFDETLQVSPARETFITDMIHVTNKVFTVILFAYMEGLAASVKKSRERPAAPPTGSSPAQRMVRNHINDNTRSGPRKSTEQWEVALAFANQCLNKFLEPVRTIEDVERQSCEAIGLLTKSVRSIPRVSHYSGKAELSTDNELRAVARRIVCTEYMTMVEASEPDGE</sequence>
<dbReference type="AlphaFoldDB" id="A0A0C9YL71"/>
<protein>
    <submittedName>
        <fullName evidence="2">Uncharacterized protein</fullName>
    </submittedName>
</protein>
<reference evidence="2 3" key="1">
    <citation type="submission" date="2014-04" db="EMBL/GenBank/DDBJ databases">
        <authorList>
            <consortium name="DOE Joint Genome Institute"/>
            <person name="Kuo A."/>
            <person name="Kohler A."/>
            <person name="Nagy L.G."/>
            <person name="Floudas D."/>
            <person name="Copeland A."/>
            <person name="Barry K.W."/>
            <person name="Cichocki N."/>
            <person name="Veneault-Fourrey C."/>
            <person name="LaButti K."/>
            <person name="Lindquist E.A."/>
            <person name="Lipzen A."/>
            <person name="Lundell T."/>
            <person name="Morin E."/>
            <person name="Murat C."/>
            <person name="Sun H."/>
            <person name="Tunlid A."/>
            <person name="Henrissat B."/>
            <person name="Grigoriev I.V."/>
            <person name="Hibbett D.S."/>
            <person name="Martin F."/>
            <person name="Nordberg H.P."/>
            <person name="Cantor M.N."/>
            <person name="Hua S.X."/>
        </authorList>
    </citation>
    <scope>NUCLEOTIDE SEQUENCE [LARGE SCALE GENOMIC DNA]</scope>
    <source>
        <strain evidence="2 3">LaAM-08-1</strain>
    </source>
</reference>
<reference evidence="3" key="2">
    <citation type="submission" date="2015-01" db="EMBL/GenBank/DDBJ databases">
        <title>Evolutionary Origins and Diversification of the Mycorrhizal Mutualists.</title>
        <authorList>
            <consortium name="DOE Joint Genome Institute"/>
            <consortium name="Mycorrhizal Genomics Consortium"/>
            <person name="Kohler A."/>
            <person name="Kuo A."/>
            <person name="Nagy L.G."/>
            <person name="Floudas D."/>
            <person name="Copeland A."/>
            <person name="Barry K.W."/>
            <person name="Cichocki N."/>
            <person name="Veneault-Fourrey C."/>
            <person name="LaButti K."/>
            <person name="Lindquist E.A."/>
            <person name="Lipzen A."/>
            <person name="Lundell T."/>
            <person name="Morin E."/>
            <person name="Murat C."/>
            <person name="Riley R."/>
            <person name="Ohm R."/>
            <person name="Sun H."/>
            <person name="Tunlid A."/>
            <person name="Henrissat B."/>
            <person name="Grigoriev I.V."/>
            <person name="Hibbett D.S."/>
            <person name="Martin F."/>
        </authorList>
    </citation>
    <scope>NUCLEOTIDE SEQUENCE [LARGE SCALE GENOMIC DNA]</scope>
    <source>
        <strain evidence="3">LaAM-08-1</strain>
    </source>
</reference>
<evidence type="ECO:0000313" key="3">
    <source>
        <dbReference type="Proteomes" id="UP000054477"/>
    </source>
</evidence>
<dbReference type="Proteomes" id="UP000054477">
    <property type="component" value="Unassembled WGS sequence"/>
</dbReference>
<dbReference type="HOGENOM" id="CLU_067840_0_0_1"/>
<feature type="region of interest" description="Disordered" evidence="1">
    <location>
        <begin position="199"/>
        <end position="232"/>
    </location>
</feature>
<keyword evidence="3" id="KW-1185">Reference proteome</keyword>
<accession>A0A0C9YL71</accession>